<dbReference type="InterPro" id="IPR025568">
    <property type="entry name" value="DUF4334"/>
</dbReference>
<protein>
    <submittedName>
        <fullName evidence="3">Uncharacterized protein</fullName>
    </submittedName>
</protein>
<dbReference type="Pfam" id="PF14231">
    <property type="entry name" value="GXWXG"/>
    <property type="match status" value="1"/>
</dbReference>
<dbReference type="AlphaFoldDB" id="A0A8G1R6L6"/>
<organism evidence="3 4">
    <name type="scientific">Aspergillus piperis CBS 112811</name>
    <dbReference type="NCBI Taxonomy" id="1448313"/>
    <lineage>
        <taxon>Eukaryota</taxon>
        <taxon>Fungi</taxon>
        <taxon>Dikarya</taxon>
        <taxon>Ascomycota</taxon>
        <taxon>Pezizomycotina</taxon>
        <taxon>Eurotiomycetes</taxon>
        <taxon>Eurotiomycetidae</taxon>
        <taxon>Eurotiales</taxon>
        <taxon>Aspergillaceae</taxon>
        <taxon>Aspergillus</taxon>
        <taxon>Aspergillus subgen. Circumdati</taxon>
    </lineage>
</organism>
<evidence type="ECO:0000259" key="1">
    <source>
        <dbReference type="Pfam" id="PF14231"/>
    </source>
</evidence>
<accession>A0A8G1R6L6</accession>
<feature type="domain" description="DUF4334" evidence="2">
    <location>
        <begin position="115"/>
        <end position="168"/>
    </location>
</feature>
<dbReference type="EMBL" id="KZ825062">
    <property type="protein sequence ID" value="RAH57730.1"/>
    <property type="molecule type" value="Genomic_DNA"/>
</dbReference>
<dbReference type="RefSeq" id="XP_025515652.1">
    <property type="nucleotide sequence ID" value="XM_025661670.1"/>
</dbReference>
<dbReference type="Pfam" id="PF14232">
    <property type="entry name" value="DUF4334"/>
    <property type="match status" value="1"/>
</dbReference>
<reference evidence="3 4" key="1">
    <citation type="submission" date="2018-02" db="EMBL/GenBank/DDBJ databases">
        <title>The genomes of Aspergillus section Nigri reveals drivers in fungal speciation.</title>
        <authorList>
            <consortium name="DOE Joint Genome Institute"/>
            <person name="Vesth T.C."/>
            <person name="Nybo J."/>
            <person name="Theobald S."/>
            <person name="Brandl J."/>
            <person name="Frisvad J.C."/>
            <person name="Nielsen K.F."/>
            <person name="Lyhne E.K."/>
            <person name="Kogle M.E."/>
            <person name="Kuo A."/>
            <person name="Riley R."/>
            <person name="Clum A."/>
            <person name="Nolan M."/>
            <person name="Lipzen A."/>
            <person name="Salamov A."/>
            <person name="Henrissat B."/>
            <person name="Wiebenga A."/>
            <person name="De vries R.P."/>
            <person name="Grigoriev I.V."/>
            <person name="Mortensen U.H."/>
            <person name="Andersen M.R."/>
            <person name="Baker S.E."/>
        </authorList>
    </citation>
    <scope>NUCLEOTIDE SEQUENCE [LARGE SCALE GENOMIC DNA]</scope>
    <source>
        <strain evidence="3 4">CBS 112811</strain>
    </source>
</reference>
<dbReference type="Proteomes" id="UP000249526">
    <property type="component" value="Unassembled WGS sequence"/>
</dbReference>
<gene>
    <name evidence="3" type="ORF">BO85DRAFT_459716</name>
</gene>
<feature type="domain" description="GXWXG" evidence="1">
    <location>
        <begin position="49"/>
        <end position="99"/>
    </location>
</feature>
<sequence length="169" mass="19467">MLPNITFKQGNTCPTILTHISHRPVEEYPLCLITKQKSFHSSELQNVSDHLEAVKSEALLGKWELHLLRTGHPSESVAERLLPLTKIVHSNTSVTKYSLDGETKKFLPDWGEMFLLEIAYRGLCSMAMIYDDHPRIDYLRYVNKHIIAGAHWPRKEDEAGVLYFYLTKC</sequence>
<name>A0A8G1R6L6_9EURO</name>
<evidence type="ECO:0000313" key="4">
    <source>
        <dbReference type="Proteomes" id="UP000249526"/>
    </source>
</evidence>
<dbReference type="InterPro" id="IPR025951">
    <property type="entry name" value="GXWXG_dom"/>
</dbReference>
<dbReference type="GeneID" id="37165072"/>
<keyword evidence="4" id="KW-1185">Reference proteome</keyword>
<evidence type="ECO:0000259" key="2">
    <source>
        <dbReference type="Pfam" id="PF14232"/>
    </source>
</evidence>
<dbReference type="Gene3D" id="2.40.128.580">
    <property type="entry name" value="GXWXG domain"/>
    <property type="match status" value="1"/>
</dbReference>
<evidence type="ECO:0000313" key="3">
    <source>
        <dbReference type="EMBL" id="RAH57730.1"/>
    </source>
</evidence>
<proteinExistence type="predicted"/>